<dbReference type="AlphaFoldDB" id="S3ZD81"/>
<proteinExistence type="predicted"/>
<keyword evidence="2" id="KW-1185">Reference proteome</keyword>
<protein>
    <submittedName>
        <fullName evidence="1">Uncharacterized protein</fullName>
    </submittedName>
</protein>
<dbReference type="EMBL" id="AOPZ01000343">
    <property type="protein sequence ID" value="EPH41068.1"/>
    <property type="molecule type" value="Genomic_DNA"/>
</dbReference>
<accession>S3ZD81</accession>
<evidence type="ECO:0000313" key="1">
    <source>
        <dbReference type="EMBL" id="EPH41068.1"/>
    </source>
</evidence>
<gene>
    <name evidence="1" type="ORF">STRAU_5866</name>
</gene>
<dbReference type="Proteomes" id="UP000014629">
    <property type="component" value="Unassembled WGS sequence"/>
</dbReference>
<dbReference type="PATRIC" id="fig|1286094.4.peg.5795"/>
<organism evidence="1 2">
    <name type="scientific">Streptomyces aurantiacus JA 4570</name>
    <dbReference type="NCBI Taxonomy" id="1286094"/>
    <lineage>
        <taxon>Bacteria</taxon>
        <taxon>Bacillati</taxon>
        <taxon>Actinomycetota</taxon>
        <taxon>Actinomycetes</taxon>
        <taxon>Kitasatosporales</taxon>
        <taxon>Streptomycetaceae</taxon>
        <taxon>Streptomyces</taxon>
        <taxon>Streptomyces aurantiacus group</taxon>
    </lineage>
</organism>
<sequence>MTLRTSCHSEFDKRLFFGRYPSIVTRSRTGRLAIPPSHAPTAGNA</sequence>
<evidence type="ECO:0000313" key="2">
    <source>
        <dbReference type="Proteomes" id="UP000014629"/>
    </source>
</evidence>
<comment type="caution">
    <text evidence="1">The sequence shown here is derived from an EMBL/GenBank/DDBJ whole genome shotgun (WGS) entry which is preliminary data.</text>
</comment>
<reference evidence="1 2" key="1">
    <citation type="submission" date="2013-02" db="EMBL/GenBank/DDBJ databases">
        <title>Draft Genome Sequence of Streptomyces aurantiacus, Which Produces Setomimycin.</title>
        <authorList>
            <person name="Gruening B.A."/>
            <person name="Praeg A."/>
            <person name="Erxleben A."/>
            <person name="Guenther S."/>
            <person name="Mueller M."/>
        </authorList>
    </citation>
    <scope>NUCLEOTIDE SEQUENCE [LARGE SCALE GENOMIC DNA]</scope>
    <source>
        <strain evidence="1 2">JA 4570</strain>
    </source>
</reference>
<name>S3ZD81_9ACTN</name>